<evidence type="ECO:0000256" key="1">
    <source>
        <dbReference type="PROSITE-ProRule" id="PRU01076"/>
    </source>
</evidence>
<protein>
    <submittedName>
        <fullName evidence="3">Transcriptional regulator, AbrB family</fullName>
    </submittedName>
</protein>
<dbReference type="PROSITE" id="PS51740">
    <property type="entry name" value="SPOVT_ABRB"/>
    <property type="match status" value="1"/>
</dbReference>
<keyword evidence="1" id="KW-0238">DNA-binding</keyword>
<dbReference type="PANTHER" id="PTHR34860:SF6">
    <property type="entry name" value="REPRESSOR-LIKE PROTEIN SSO7C3"/>
    <property type="match status" value="1"/>
</dbReference>
<dbReference type="Gene3D" id="2.10.260.10">
    <property type="match status" value="1"/>
</dbReference>
<dbReference type="Pfam" id="PF04014">
    <property type="entry name" value="MazE_antitoxin"/>
    <property type="match status" value="1"/>
</dbReference>
<evidence type="ECO:0000313" key="3">
    <source>
        <dbReference type="EMBL" id="ACF13489.1"/>
    </source>
</evidence>
<dbReference type="SUPFAM" id="SSF89447">
    <property type="entry name" value="AbrB/MazE/MraZ-like"/>
    <property type="match status" value="1"/>
</dbReference>
<dbReference type="InterPro" id="IPR037914">
    <property type="entry name" value="SpoVT-AbrB_sf"/>
</dbReference>
<dbReference type="eggNOG" id="COG2002">
    <property type="taxonomic scope" value="Bacteria"/>
</dbReference>
<dbReference type="HOGENOM" id="CLU_158484_2_1_10"/>
<dbReference type="PANTHER" id="PTHR34860">
    <property type="entry name" value="REPRESSOR-LIKE PROTEIN SSO7C3"/>
    <property type="match status" value="1"/>
</dbReference>
<name>B3QXW1_CHLT3</name>
<dbReference type="AlphaFoldDB" id="B3QXW1"/>
<evidence type="ECO:0000313" key="4">
    <source>
        <dbReference type="Proteomes" id="UP000001208"/>
    </source>
</evidence>
<gene>
    <name evidence="3" type="ordered locus">Ctha_1025</name>
</gene>
<dbReference type="GO" id="GO:0003677">
    <property type="term" value="F:DNA binding"/>
    <property type="evidence" value="ECO:0007669"/>
    <property type="project" value="UniProtKB-UniRule"/>
</dbReference>
<dbReference type="SMART" id="SM00966">
    <property type="entry name" value="SpoVT_AbrB"/>
    <property type="match status" value="1"/>
</dbReference>
<dbReference type="InterPro" id="IPR007159">
    <property type="entry name" value="SpoVT-AbrB_dom"/>
</dbReference>
<evidence type="ECO:0000259" key="2">
    <source>
        <dbReference type="PROSITE" id="PS51740"/>
    </source>
</evidence>
<dbReference type="NCBIfam" id="TIGR01439">
    <property type="entry name" value="lp_hng_hel_AbrB"/>
    <property type="match status" value="1"/>
</dbReference>
<keyword evidence="4" id="KW-1185">Reference proteome</keyword>
<accession>B3QXW1</accession>
<sequence length="84" mass="9590">MTMALATITSKGQVTIPKKIRDSLKLRTGDKIEIVITDKMEAVIRPISKTVDELFCKLHKPEQKAFSVEEINNAIQNRMKSKYK</sequence>
<organism evidence="3 4">
    <name type="scientific">Chloroherpeton thalassium (strain ATCC 35110 / GB-78)</name>
    <dbReference type="NCBI Taxonomy" id="517418"/>
    <lineage>
        <taxon>Bacteria</taxon>
        <taxon>Pseudomonadati</taxon>
        <taxon>Chlorobiota</taxon>
        <taxon>Chlorobiia</taxon>
        <taxon>Chlorobiales</taxon>
        <taxon>Chloroherpetonaceae</taxon>
        <taxon>Chloroherpeton</taxon>
    </lineage>
</organism>
<feature type="domain" description="SpoVT-AbrB" evidence="2">
    <location>
        <begin position="3"/>
        <end position="49"/>
    </location>
</feature>
<dbReference type="InterPro" id="IPR052975">
    <property type="entry name" value="Repressor-like_regulatory"/>
</dbReference>
<dbReference type="Proteomes" id="UP000001208">
    <property type="component" value="Chromosome"/>
</dbReference>
<dbReference type="KEGG" id="cts:Ctha_1025"/>
<reference evidence="3 4" key="1">
    <citation type="submission" date="2008-06" db="EMBL/GenBank/DDBJ databases">
        <title>Complete sequence of Chloroherpeton thalassium ATCC 35110.</title>
        <authorList>
            <consortium name="US DOE Joint Genome Institute"/>
            <person name="Lucas S."/>
            <person name="Copeland A."/>
            <person name="Lapidus A."/>
            <person name="Glavina del Rio T."/>
            <person name="Dalin E."/>
            <person name="Tice H."/>
            <person name="Bruce D."/>
            <person name="Goodwin L."/>
            <person name="Pitluck S."/>
            <person name="Schmutz J."/>
            <person name="Larimer F."/>
            <person name="Land M."/>
            <person name="Hauser L."/>
            <person name="Kyrpides N."/>
            <person name="Mikhailova N."/>
            <person name="Liu Z."/>
            <person name="Li T."/>
            <person name="Zhao F."/>
            <person name="Overmann J."/>
            <person name="Bryant D.A."/>
            <person name="Richardson P."/>
        </authorList>
    </citation>
    <scope>NUCLEOTIDE SEQUENCE [LARGE SCALE GENOMIC DNA]</scope>
    <source>
        <strain evidence="4">ATCC 35110 / GB-78</strain>
    </source>
</reference>
<proteinExistence type="predicted"/>
<dbReference type="EMBL" id="CP001100">
    <property type="protein sequence ID" value="ACF13489.1"/>
    <property type="molecule type" value="Genomic_DNA"/>
</dbReference>
<dbReference type="STRING" id="517418.Ctha_1025"/>